<evidence type="ECO:0000313" key="2">
    <source>
        <dbReference type="Proteomes" id="UP000183832"/>
    </source>
</evidence>
<evidence type="ECO:0000313" key="1">
    <source>
        <dbReference type="EMBL" id="CRL05413.1"/>
    </source>
</evidence>
<gene>
    <name evidence="1" type="ORF">CLUMA_CG018620</name>
</gene>
<proteinExistence type="predicted"/>
<dbReference type="EMBL" id="CVRI01000064">
    <property type="protein sequence ID" value="CRL05413.1"/>
    <property type="molecule type" value="Genomic_DNA"/>
</dbReference>
<accession>A0A1J1IYX1</accession>
<protein>
    <submittedName>
        <fullName evidence="1">CLUMA_CG018620, isoform A</fullName>
    </submittedName>
</protein>
<keyword evidence="2" id="KW-1185">Reference proteome</keyword>
<dbReference type="Proteomes" id="UP000183832">
    <property type="component" value="Unassembled WGS sequence"/>
</dbReference>
<reference evidence="1 2" key="1">
    <citation type="submission" date="2015-04" db="EMBL/GenBank/DDBJ databases">
        <authorList>
            <person name="Syromyatnikov M.Y."/>
            <person name="Popov V.N."/>
        </authorList>
    </citation>
    <scope>NUCLEOTIDE SEQUENCE [LARGE SCALE GENOMIC DNA]</scope>
</reference>
<organism evidence="1 2">
    <name type="scientific">Clunio marinus</name>
    <dbReference type="NCBI Taxonomy" id="568069"/>
    <lineage>
        <taxon>Eukaryota</taxon>
        <taxon>Metazoa</taxon>
        <taxon>Ecdysozoa</taxon>
        <taxon>Arthropoda</taxon>
        <taxon>Hexapoda</taxon>
        <taxon>Insecta</taxon>
        <taxon>Pterygota</taxon>
        <taxon>Neoptera</taxon>
        <taxon>Endopterygota</taxon>
        <taxon>Diptera</taxon>
        <taxon>Nematocera</taxon>
        <taxon>Chironomoidea</taxon>
        <taxon>Chironomidae</taxon>
        <taxon>Clunio</taxon>
    </lineage>
</organism>
<sequence>MQINLTNAHPQGAWGNTTVTLLVPIHDSQQEREQINLLNILESERGNGRRHQVGREPVEFFCVSMYSI</sequence>
<dbReference type="AlphaFoldDB" id="A0A1J1IYX1"/>
<name>A0A1J1IYX1_9DIPT</name>